<feature type="region of interest" description="Disordered" evidence="1">
    <location>
        <begin position="133"/>
        <end position="174"/>
    </location>
</feature>
<dbReference type="AlphaFoldDB" id="A0A8J2NKZ9"/>
<feature type="compositionally biased region" description="Low complexity" evidence="1">
    <location>
        <begin position="56"/>
        <end position="71"/>
    </location>
</feature>
<dbReference type="Proteomes" id="UP000708208">
    <property type="component" value="Unassembled WGS sequence"/>
</dbReference>
<evidence type="ECO:0000256" key="1">
    <source>
        <dbReference type="SAM" id="MobiDB-lite"/>
    </source>
</evidence>
<keyword evidence="4" id="KW-1185">Reference proteome</keyword>
<feature type="compositionally biased region" description="Low complexity" evidence="1">
    <location>
        <begin position="145"/>
        <end position="159"/>
    </location>
</feature>
<name>A0A8J2NKZ9_9HEXA</name>
<dbReference type="EMBL" id="CAJVCH010001421">
    <property type="protein sequence ID" value="CAG7638667.1"/>
    <property type="molecule type" value="Genomic_DNA"/>
</dbReference>
<dbReference type="GO" id="GO:0032588">
    <property type="term" value="C:trans-Golgi network membrane"/>
    <property type="evidence" value="ECO:0007669"/>
    <property type="project" value="InterPro"/>
</dbReference>
<dbReference type="InterPro" id="IPR046359">
    <property type="entry name" value="Aftin-like"/>
</dbReference>
<feature type="compositionally biased region" description="Polar residues" evidence="1">
    <location>
        <begin position="133"/>
        <end position="144"/>
    </location>
</feature>
<reference evidence="3" key="1">
    <citation type="submission" date="2021-06" db="EMBL/GenBank/DDBJ databases">
        <authorList>
            <person name="Hodson N. C."/>
            <person name="Mongue J. A."/>
            <person name="Jaron S. K."/>
        </authorList>
    </citation>
    <scope>NUCLEOTIDE SEQUENCE</scope>
</reference>
<dbReference type="InterPro" id="IPR029205">
    <property type="entry name" value="Clathrin-bd"/>
</dbReference>
<comment type="caution">
    <text evidence="3">The sequence shown here is derived from an EMBL/GenBank/DDBJ whole genome shotgun (WGS) entry which is preliminary data.</text>
</comment>
<feature type="compositionally biased region" description="Acidic residues" evidence="1">
    <location>
        <begin position="11"/>
        <end position="21"/>
    </location>
</feature>
<feature type="domain" description="Aftiphilin clathrin-binding box" evidence="2">
    <location>
        <begin position="476"/>
        <end position="537"/>
    </location>
</feature>
<dbReference type="Pfam" id="PF15045">
    <property type="entry name" value="Clathrin_bdg"/>
    <property type="match status" value="1"/>
</dbReference>
<dbReference type="GO" id="GO:0030276">
    <property type="term" value="F:clathrin binding"/>
    <property type="evidence" value="ECO:0007669"/>
    <property type="project" value="InterPro"/>
</dbReference>
<proteinExistence type="predicted"/>
<protein>
    <recommendedName>
        <fullName evidence="2">Aftiphilin clathrin-binding box domain-containing protein</fullName>
    </recommendedName>
</protein>
<sequence length="602" mass="65201">MICNEPPPLDQSDEDDEDSEDFRDFATGLKLDVDPSPMSTPRKGGNSTPSIPVRTENSSSDVSPNKSSVESAVISQTVVAKTVDHSFDASQVNSNHPINSVMKTSYIGTMEENPEPVESEAPDGIEVDSFISMSRSEVVTQPAASSESQMQNSSGSSPSMTDDDDFDDFQDFQTTVTVPVDTVSDTNPIPVSQENGEVIGGCSDVDTSEEVEGVEGMVQEDSEPVSAVELQYEDATSSEPSFETIPVTSTNAAPDIEIFEDAEPLPSVQIPAATVDDKVEFNADFAAFEEDEEDEFDNFQDFKSSGSQQIPESTNNEIETSIGSELKNKLDQTVNGVDRKESLETSSLTKQCIPPTVSETSCLPMVHTISNKPDLPMENSSSSNFNSFSDDDDFEDFQAFQSTPSSLPCSNKVNLAPTAAAIIPPDCPVDFSRGTAKFECLVKSLFVPNSCENSAINVSFSPIDKQLKEQDGNEQWNQVEDFEASQGLLFKWLNSVAYQRFLKSLKIDNSTIVYTDKWGAIEVPRFAASLVDSPLQPETGCKVGSNSMPLSKEVSPVRYMGTEQSSSDHESTNGAVVSSTTTAATVHAAVLIRETYSSMSRK</sequence>
<dbReference type="PANTHER" id="PTHR16156">
    <property type="entry name" value="AFTIPHILIN A-RELATED"/>
    <property type="match status" value="1"/>
</dbReference>
<dbReference type="PANTHER" id="PTHR16156:SF10">
    <property type="entry name" value="AFTIPHILIN-RELATED"/>
    <property type="match status" value="1"/>
</dbReference>
<dbReference type="GO" id="GO:0030121">
    <property type="term" value="C:AP-1 adaptor complex"/>
    <property type="evidence" value="ECO:0007669"/>
    <property type="project" value="TreeGrafter"/>
</dbReference>
<evidence type="ECO:0000313" key="3">
    <source>
        <dbReference type="EMBL" id="CAG7638667.1"/>
    </source>
</evidence>
<feature type="region of interest" description="Disordered" evidence="1">
    <location>
        <begin position="1"/>
        <end position="72"/>
    </location>
</feature>
<organism evidence="3 4">
    <name type="scientific">Allacma fusca</name>
    <dbReference type="NCBI Taxonomy" id="39272"/>
    <lineage>
        <taxon>Eukaryota</taxon>
        <taxon>Metazoa</taxon>
        <taxon>Ecdysozoa</taxon>
        <taxon>Arthropoda</taxon>
        <taxon>Hexapoda</taxon>
        <taxon>Collembola</taxon>
        <taxon>Symphypleona</taxon>
        <taxon>Sminthuridae</taxon>
        <taxon>Allacma</taxon>
    </lineage>
</organism>
<evidence type="ECO:0000313" key="4">
    <source>
        <dbReference type="Proteomes" id="UP000708208"/>
    </source>
</evidence>
<accession>A0A8J2NKZ9</accession>
<feature type="compositionally biased region" description="Acidic residues" evidence="1">
    <location>
        <begin position="161"/>
        <end position="170"/>
    </location>
</feature>
<dbReference type="OrthoDB" id="5917212at2759"/>
<evidence type="ECO:0000259" key="2">
    <source>
        <dbReference type="Pfam" id="PF15045"/>
    </source>
</evidence>
<gene>
    <name evidence="3" type="ORF">AFUS01_LOCUS335</name>
</gene>